<keyword evidence="3 6" id="KW-0479">Metal-binding</keyword>
<evidence type="ECO:0000313" key="10">
    <source>
        <dbReference type="Proteomes" id="UP000094009"/>
    </source>
</evidence>
<feature type="domain" description="Cytochrome c" evidence="8">
    <location>
        <begin position="115"/>
        <end position="194"/>
    </location>
</feature>
<dbReference type="PANTHER" id="PTHR33751">
    <property type="entry name" value="CBB3-TYPE CYTOCHROME C OXIDASE SUBUNIT FIXP"/>
    <property type="match status" value="1"/>
</dbReference>
<gene>
    <name evidence="9" type="ORF">TH4_11210</name>
</gene>
<dbReference type="Pfam" id="PF13442">
    <property type="entry name" value="Cytochrome_CBB3"/>
    <property type="match status" value="1"/>
</dbReference>
<dbReference type="RefSeq" id="WP_064781126.1">
    <property type="nucleotide sequence ID" value="NZ_JPVZ01000004.1"/>
</dbReference>
<protein>
    <submittedName>
        <fullName evidence="9">Cytochrome C</fullName>
    </submittedName>
</protein>
<sequence length="203" mass="21541">MRRFMIALLGGLLSAGGVSNVAAQDASTPNADALQDGRKVAGMCRTCHGLDGLARIPIAPHIGGEPVDYLIAQLNAFKTGDREHEMMTVVASGLSDDQISKVALWFSHFEVSGTLPADTSEDDAPELCVGCHSANGISTLEDAPNLAGETNIYIETQLKAFRTGKRVHDVMTPIAKDLTDAEMQAAADWYSNIAIEISEPSGK</sequence>
<dbReference type="PROSITE" id="PS51007">
    <property type="entry name" value="CYTC"/>
    <property type="match status" value="2"/>
</dbReference>
<proteinExistence type="predicted"/>
<keyword evidence="2 6" id="KW-0349">Heme</keyword>
<evidence type="ECO:0000256" key="2">
    <source>
        <dbReference type="ARBA" id="ARBA00022617"/>
    </source>
</evidence>
<dbReference type="GO" id="GO:0020037">
    <property type="term" value="F:heme binding"/>
    <property type="evidence" value="ECO:0007669"/>
    <property type="project" value="InterPro"/>
</dbReference>
<feature type="domain" description="Cytochrome c" evidence="8">
    <location>
        <begin position="32"/>
        <end position="110"/>
    </location>
</feature>
<dbReference type="SUPFAM" id="SSF46626">
    <property type="entry name" value="Cytochrome c"/>
    <property type="match status" value="2"/>
</dbReference>
<organism evidence="9 10">
    <name type="scientific">Thalassospira tepidiphila MCCC 1A03514</name>
    <dbReference type="NCBI Taxonomy" id="1177930"/>
    <lineage>
        <taxon>Bacteria</taxon>
        <taxon>Pseudomonadati</taxon>
        <taxon>Pseudomonadota</taxon>
        <taxon>Alphaproteobacteria</taxon>
        <taxon>Rhodospirillales</taxon>
        <taxon>Thalassospiraceae</taxon>
        <taxon>Thalassospira</taxon>
    </lineage>
</organism>
<dbReference type="AlphaFoldDB" id="A0A853L0K2"/>
<comment type="caution">
    <text evidence="9">The sequence shown here is derived from an EMBL/GenBank/DDBJ whole genome shotgun (WGS) entry which is preliminary data.</text>
</comment>
<evidence type="ECO:0000256" key="6">
    <source>
        <dbReference type="PROSITE-ProRule" id="PRU00433"/>
    </source>
</evidence>
<name>A0A853L0K2_9PROT</name>
<feature type="signal peptide" evidence="7">
    <location>
        <begin position="1"/>
        <end position="23"/>
    </location>
</feature>
<keyword evidence="5 6" id="KW-0408">Iron</keyword>
<dbReference type="Proteomes" id="UP000094009">
    <property type="component" value="Unassembled WGS sequence"/>
</dbReference>
<evidence type="ECO:0000256" key="7">
    <source>
        <dbReference type="SAM" id="SignalP"/>
    </source>
</evidence>
<dbReference type="Gene3D" id="1.10.760.10">
    <property type="entry name" value="Cytochrome c-like domain"/>
    <property type="match status" value="2"/>
</dbReference>
<dbReference type="GO" id="GO:0046872">
    <property type="term" value="F:metal ion binding"/>
    <property type="evidence" value="ECO:0007669"/>
    <property type="project" value="UniProtKB-KW"/>
</dbReference>
<dbReference type="InterPro" id="IPR009056">
    <property type="entry name" value="Cyt_c-like_dom"/>
</dbReference>
<dbReference type="GO" id="GO:0009055">
    <property type="term" value="F:electron transfer activity"/>
    <property type="evidence" value="ECO:0007669"/>
    <property type="project" value="InterPro"/>
</dbReference>
<keyword evidence="4" id="KW-0249">Electron transport</keyword>
<evidence type="ECO:0000256" key="3">
    <source>
        <dbReference type="ARBA" id="ARBA00022723"/>
    </source>
</evidence>
<feature type="chain" id="PRO_5032374234" evidence="7">
    <location>
        <begin position="24"/>
        <end position="203"/>
    </location>
</feature>
<dbReference type="PANTHER" id="PTHR33751:SF9">
    <property type="entry name" value="CYTOCHROME C4"/>
    <property type="match status" value="1"/>
</dbReference>
<evidence type="ECO:0000256" key="1">
    <source>
        <dbReference type="ARBA" id="ARBA00022448"/>
    </source>
</evidence>
<evidence type="ECO:0000256" key="4">
    <source>
        <dbReference type="ARBA" id="ARBA00022982"/>
    </source>
</evidence>
<dbReference type="EMBL" id="JPVZ01000004">
    <property type="protein sequence ID" value="OAZ09751.1"/>
    <property type="molecule type" value="Genomic_DNA"/>
</dbReference>
<dbReference type="InterPro" id="IPR036909">
    <property type="entry name" value="Cyt_c-like_dom_sf"/>
</dbReference>
<keyword evidence="7" id="KW-0732">Signal</keyword>
<accession>A0A853L0K2</accession>
<evidence type="ECO:0000256" key="5">
    <source>
        <dbReference type="ARBA" id="ARBA00023004"/>
    </source>
</evidence>
<evidence type="ECO:0000259" key="8">
    <source>
        <dbReference type="PROSITE" id="PS51007"/>
    </source>
</evidence>
<dbReference type="InterPro" id="IPR050597">
    <property type="entry name" value="Cytochrome_c_Oxidase_Subunit"/>
</dbReference>
<evidence type="ECO:0000313" key="9">
    <source>
        <dbReference type="EMBL" id="OAZ09751.1"/>
    </source>
</evidence>
<keyword evidence="1" id="KW-0813">Transport</keyword>
<reference evidence="9 10" key="1">
    <citation type="submission" date="2014-07" db="EMBL/GenBank/DDBJ databases">
        <title>Draft genome sequence of Thalassospira tepidiphila 1-1B.</title>
        <authorList>
            <person name="Lai Q."/>
            <person name="Shao Z."/>
        </authorList>
    </citation>
    <scope>NUCLEOTIDE SEQUENCE [LARGE SCALE GENOMIC DNA]</scope>
    <source>
        <strain evidence="9 10">MCCC 1A03514</strain>
    </source>
</reference>